<keyword evidence="6" id="KW-0282">Flagellum</keyword>
<proteinExistence type="inferred from homology"/>
<evidence type="ECO:0000259" key="5">
    <source>
        <dbReference type="Pfam" id="PF22692"/>
    </source>
</evidence>
<dbReference type="InterPro" id="IPR053967">
    <property type="entry name" value="LlgE_F_G-like_D1"/>
</dbReference>
<feature type="domain" description="Flagellar hook protein FlgE/F/G-like D1" evidence="5">
    <location>
        <begin position="94"/>
        <end position="156"/>
    </location>
</feature>
<accession>A0A939D943</accession>
<evidence type="ECO:0000313" key="6">
    <source>
        <dbReference type="EMBL" id="MBN7773724.1"/>
    </source>
</evidence>
<dbReference type="RefSeq" id="WP_206582561.1">
    <property type="nucleotide sequence ID" value="NZ_JAFJZZ010000004.1"/>
</dbReference>
<evidence type="ECO:0000256" key="1">
    <source>
        <dbReference type="ARBA" id="ARBA00009677"/>
    </source>
</evidence>
<dbReference type="SUPFAM" id="SSF117143">
    <property type="entry name" value="Flagellar hook protein flgE"/>
    <property type="match status" value="1"/>
</dbReference>
<organism evidence="6 7">
    <name type="scientific">Clostridium aminobutyricum</name>
    <dbReference type="NCBI Taxonomy" id="33953"/>
    <lineage>
        <taxon>Bacteria</taxon>
        <taxon>Bacillati</taxon>
        <taxon>Bacillota</taxon>
        <taxon>Clostridia</taxon>
        <taxon>Eubacteriales</taxon>
        <taxon>Clostridiaceae</taxon>
        <taxon>Clostridium</taxon>
    </lineage>
</organism>
<dbReference type="InterPro" id="IPR020013">
    <property type="entry name" value="Flagellar_FlgE/F/G"/>
</dbReference>
<dbReference type="Pfam" id="PF06429">
    <property type="entry name" value="Flg_bbr_C"/>
    <property type="match status" value="1"/>
</dbReference>
<feature type="domain" description="Flagellar basal-body/hook protein C-terminal" evidence="4">
    <location>
        <begin position="204"/>
        <end position="247"/>
    </location>
</feature>
<dbReference type="InterPro" id="IPR019776">
    <property type="entry name" value="Flagellar_basal_body_rod_CS"/>
</dbReference>
<keyword evidence="7" id="KW-1185">Reference proteome</keyword>
<dbReference type="Pfam" id="PF00460">
    <property type="entry name" value="Flg_bb_rod"/>
    <property type="match status" value="1"/>
</dbReference>
<dbReference type="Proteomes" id="UP000664545">
    <property type="component" value="Unassembled WGS sequence"/>
</dbReference>
<dbReference type="GO" id="GO:0071978">
    <property type="term" value="P:bacterial-type flagellum-dependent swarming motility"/>
    <property type="evidence" value="ECO:0007669"/>
    <property type="project" value="TreeGrafter"/>
</dbReference>
<sequence length="251" mass="27431">MFKGFYMATSGMLTQSRIMNTISNNISNASTPGYKADTLATTTFEETMISRTGNKDKSTYTPLNTSAMIRTADELVTNYTEGSLNFTERKLDFAVSGTGFFEIQTPDGETQYTRNGSFTIDNQGYLTLPHIGRVMGKDGPIQLTTDKISADKEGNITDADTGKTVAQFKLTDFTEYKQLQKVDEGMFENTDAANATTSAGQVLQGALERSNVSAMDEMMGMITSQRAFQSASQIAKQYDQLMAKAVELGSL</sequence>
<keyword evidence="6" id="KW-0966">Cell projection</keyword>
<evidence type="ECO:0000313" key="7">
    <source>
        <dbReference type="Proteomes" id="UP000664545"/>
    </source>
</evidence>
<keyword evidence="6" id="KW-0969">Cilium</keyword>
<name>A0A939D943_CLOAM</name>
<keyword evidence="2" id="KW-0975">Bacterial flagellum</keyword>
<feature type="domain" description="Flagellar basal body rod protein N-terminal" evidence="3">
    <location>
        <begin position="5"/>
        <end position="35"/>
    </location>
</feature>
<comment type="caution">
    <text evidence="6">The sequence shown here is derived from an EMBL/GenBank/DDBJ whole genome shotgun (WGS) entry which is preliminary data.</text>
</comment>
<evidence type="ECO:0000259" key="4">
    <source>
        <dbReference type="Pfam" id="PF06429"/>
    </source>
</evidence>
<dbReference type="PANTHER" id="PTHR30435">
    <property type="entry name" value="FLAGELLAR PROTEIN"/>
    <property type="match status" value="1"/>
</dbReference>
<dbReference type="GO" id="GO:0009425">
    <property type="term" value="C:bacterial-type flagellum basal body"/>
    <property type="evidence" value="ECO:0007669"/>
    <property type="project" value="UniProtKB-SubCell"/>
</dbReference>
<evidence type="ECO:0000256" key="2">
    <source>
        <dbReference type="RuleBase" id="RU362116"/>
    </source>
</evidence>
<dbReference type="Pfam" id="PF22692">
    <property type="entry name" value="LlgE_F_G_D1"/>
    <property type="match status" value="1"/>
</dbReference>
<dbReference type="InterPro" id="IPR010930">
    <property type="entry name" value="Flg_bb/hook_C_dom"/>
</dbReference>
<dbReference type="EMBL" id="JAFJZZ010000004">
    <property type="protein sequence ID" value="MBN7773724.1"/>
    <property type="molecule type" value="Genomic_DNA"/>
</dbReference>
<comment type="subcellular location">
    <subcellularLocation>
        <location evidence="2">Bacterial flagellum basal body</location>
    </subcellularLocation>
</comment>
<gene>
    <name evidence="6" type="ORF">JYB65_10155</name>
</gene>
<dbReference type="PANTHER" id="PTHR30435:SF19">
    <property type="entry name" value="FLAGELLAR BASAL-BODY ROD PROTEIN FLGG"/>
    <property type="match status" value="1"/>
</dbReference>
<comment type="similarity">
    <text evidence="1 2">Belongs to the flagella basal body rod proteins family.</text>
</comment>
<reference evidence="6" key="1">
    <citation type="submission" date="2021-02" db="EMBL/GenBank/DDBJ databases">
        <title>Abyssanaerobacter marinus gen.nov., sp., nov, anaerobic bacterium isolated from the Onnuri vent field of Indian Ocean and suggestion of Mogibacteriaceae fam. nov., and proposal of reclassification of ambiguous this family's genus member.</title>
        <authorList>
            <person name="Kim Y.J."/>
            <person name="Yang J.-A."/>
        </authorList>
    </citation>
    <scope>NUCLEOTIDE SEQUENCE</scope>
    <source>
        <strain evidence="6">DSM 2634</strain>
    </source>
</reference>
<evidence type="ECO:0000259" key="3">
    <source>
        <dbReference type="Pfam" id="PF00460"/>
    </source>
</evidence>
<dbReference type="NCBIfam" id="TIGR03506">
    <property type="entry name" value="FlgEFG_subfam"/>
    <property type="match status" value="1"/>
</dbReference>
<protein>
    <submittedName>
        <fullName evidence="6">Flagellar hook-basal body protein</fullName>
    </submittedName>
</protein>
<dbReference type="AlphaFoldDB" id="A0A939D943"/>
<dbReference type="InterPro" id="IPR037925">
    <property type="entry name" value="FlgE/F/G-like"/>
</dbReference>
<dbReference type="InterPro" id="IPR001444">
    <property type="entry name" value="Flag_bb_rod_N"/>
</dbReference>
<dbReference type="PROSITE" id="PS00588">
    <property type="entry name" value="FLAGELLA_BB_ROD"/>
    <property type="match status" value="1"/>
</dbReference>